<feature type="chain" id="PRO_5003902471" evidence="14">
    <location>
        <begin position="31"/>
        <end position="863"/>
    </location>
</feature>
<dbReference type="InterPro" id="IPR039426">
    <property type="entry name" value="TonB-dep_rcpt-like"/>
</dbReference>
<dbReference type="PROSITE" id="PS52016">
    <property type="entry name" value="TONB_DEPENDENT_REC_3"/>
    <property type="match status" value="1"/>
</dbReference>
<proteinExistence type="inferred from homology"/>
<feature type="domain" description="TonB-dependent receptor plug" evidence="16">
    <location>
        <begin position="55"/>
        <end position="163"/>
    </location>
</feature>
<keyword evidence="4" id="KW-0410">Iron transport</keyword>
<feature type="signal peptide" evidence="14">
    <location>
        <begin position="1"/>
        <end position="30"/>
    </location>
</feature>
<dbReference type="PROSITE" id="PS00430">
    <property type="entry name" value="TONB_DEPENDENT_REC_1"/>
    <property type="match status" value="1"/>
</dbReference>
<evidence type="ECO:0000256" key="10">
    <source>
        <dbReference type="ARBA" id="ARBA00023237"/>
    </source>
</evidence>
<dbReference type="PANTHER" id="PTHR32552">
    <property type="entry name" value="FERRICHROME IRON RECEPTOR-RELATED"/>
    <property type="match status" value="1"/>
</dbReference>
<sequence length="863" mass="93143">MSTLPHRLKRTPLASIIGFTLAFGSGFALAQEEAAPSDKGLETITVTAQKRAQNLQEVPVSVTAFNGEAMAEAVIKDMYDLQTNVPGLGAFQSQSATNSSFSIRGVGTSSQNFGLESSVGLYVDGVYRARQNSMINNLVDVAAVEVLRGPQGTLFGKNTPSGAILISTVAPSHSGGDAFVEATVGNYGLVNLSGAMSVSAIEDVLAFRVTGFSSNRDGTISDVNLGEDTLNDRDRFGGRLQALYTPSEDLSVRVIADYAEIDEICCGAPVQLSNFQANEIPGKFGTDAAIDQLGGTRFPGGNAFFDREVAVSFLPVATMKDRGVSAEVDWELDDNYTFVSISAYRSFDSYDNIDSDFTDADLFGTSNDSQQNSFSQEFRLDYTSEDLNFIVGAYFFTQDLDLEYSLYTDTIFDGFALSVLGQNVDALTGTAGSFSSLLAGIDGLATAGLIAPRAAGAPAGTGFNHVAEQEHKSYAIFSQFDYKLSAEFTLTAGLRFTKEKKDLLTVFTEVGPGINGLAGNTPVDLVAALTTAGGIAAGAIDLTTAAGQATLVNFQGFSEAGWAFPLLGDTTRPRSDIQESISDDQISGTLKLSYQPNSDTLLYASYGNGYKSGGTNTDRIAAGFNPIFDAETSQSFELGIKKDFRQQNLRVNAAAHYTTVDDFQANTFTGNGFNLQNAGDYEISGMELEATWLPMDSVEVHLGYALVNAEYKTFKAGNCWTAYTWHTGIDDPGRVNADDSFCDRSGDRPGGEPENYAVLSVKKDFELTDSIYAYVQGEYSYTGDVILDGSNDPYAVQDSYNILNLRFFMNFTDYDMDVILWARNVLDEEYINRTNFNTPLQEGKLNAYMAEPATYGLTVKKRF</sequence>
<dbReference type="RefSeq" id="WP_007106498.1">
    <property type="nucleotide sequence ID" value="NZ_BAER01000115.1"/>
</dbReference>
<dbReference type="InterPro" id="IPR036942">
    <property type="entry name" value="Beta-barrel_TonB_sf"/>
</dbReference>
<dbReference type="InterPro" id="IPR012910">
    <property type="entry name" value="Plug_dom"/>
</dbReference>
<evidence type="ECO:0000256" key="12">
    <source>
        <dbReference type="PROSITE-ProRule" id="PRU10143"/>
    </source>
</evidence>
<keyword evidence="14" id="KW-0732">Signal</keyword>
<keyword evidence="18" id="KW-1185">Reference proteome</keyword>
<evidence type="ECO:0000256" key="2">
    <source>
        <dbReference type="ARBA" id="ARBA00022448"/>
    </source>
</evidence>
<dbReference type="Pfam" id="PF00593">
    <property type="entry name" value="TonB_dep_Rec_b-barrel"/>
    <property type="match status" value="1"/>
</dbReference>
<dbReference type="Proteomes" id="UP000006322">
    <property type="component" value="Unassembled WGS sequence"/>
</dbReference>
<dbReference type="Pfam" id="PF07715">
    <property type="entry name" value="Plug"/>
    <property type="match status" value="1"/>
</dbReference>
<dbReference type="SUPFAM" id="SSF56935">
    <property type="entry name" value="Porins"/>
    <property type="match status" value="1"/>
</dbReference>
<comment type="caution">
    <text evidence="17">The sequence shown here is derived from an EMBL/GenBank/DDBJ whole genome shotgun (WGS) entry which is preliminary data.</text>
</comment>
<evidence type="ECO:0000256" key="13">
    <source>
        <dbReference type="RuleBase" id="RU003357"/>
    </source>
</evidence>
<evidence type="ECO:0000256" key="4">
    <source>
        <dbReference type="ARBA" id="ARBA00022496"/>
    </source>
</evidence>
<protein>
    <submittedName>
        <fullName evidence="17">TonB-dependent receptor</fullName>
    </submittedName>
</protein>
<evidence type="ECO:0000256" key="3">
    <source>
        <dbReference type="ARBA" id="ARBA00022452"/>
    </source>
</evidence>
<keyword evidence="8 12" id="KW-0798">TonB box</keyword>
<keyword evidence="3 11" id="KW-1134">Transmembrane beta strand</keyword>
<evidence type="ECO:0000256" key="1">
    <source>
        <dbReference type="ARBA" id="ARBA00004571"/>
    </source>
</evidence>
<evidence type="ECO:0000259" key="16">
    <source>
        <dbReference type="Pfam" id="PF07715"/>
    </source>
</evidence>
<evidence type="ECO:0000259" key="15">
    <source>
        <dbReference type="Pfam" id="PF00593"/>
    </source>
</evidence>
<dbReference type="Gene3D" id="2.40.170.20">
    <property type="entry name" value="TonB-dependent receptor, beta-barrel domain"/>
    <property type="match status" value="2"/>
</dbReference>
<evidence type="ECO:0000256" key="11">
    <source>
        <dbReference type="PROSITE-ProRule" id="PRU01360"/>
    </source>
</evidence>
<keyword evidence="5 11" id="KW-0812">Transmembrane</keyword>
<evidence type="ECO:0000313" key="17">
    <source>
        <dbReference type="EMBL" id="GAC34733.1"/>
    </source>
</evidence>
<keyword evidence="7" id="KW-0406">Ion transport</keyword>
<dbReference type="GO" id="GO:0009279">
    <property type="term" value="C:cell outer membrane"/>
    <property type="evidence" value="ECO:0007669"/>
    <property type="project" value="UniProtKB-SubCell"/>
</dbReference>
<organism evidence="17 18">
    <name type="scientific">Paraglaciecola polaris LMG 21857</name>
    <dbReference type="NCBI Taxonomy" id="1129793"/>
    <lineage>
        <taxon>Bacteria</taxon>
        <taxon>Pseudomonadati</taxon>
        <taxon>Pseudomonadota</taxon>
        <taxon>Gammaproteobacteria</taxon>
        <taxon>Alteromonadales</taxon>
        <taxon>Alteromonadaceae</taxon>
        <taxon>Paraglaciecola</taxon>
    </lineage>
</organism>
<reference evidence="18" key="1">
    <citation type="journal article" date="2014" name="Environ. Microbiol.">
        <title>Comparative genomics of the marine bacterial genus Glaciecola reveals the high degree of genomic diversity and genomic characteristic for cold adaptation.</title>
        <authorList>
            <person name="Qin Q.L."/>
            <person name="Xie B.B."/>
            <person name="Yu Y."/>
            <person name="Shu Y.L."/>
            <person name="Rong J.C."/>
            <person name="Zhang Y.J."/>
            <person name="Zhao D.L."/>
            <person name="Chen X.L."/>
            <person name="Zhang X.Y."/>
            <person name="Chen B."/>
            <person name="Zhou B.C."/>
            <person name="Zhang Y.Z."/>
        </authorList>
    </citation>
    <scope>NUCLEOTIDE SEQUENCE [LARGE SCALE GENOMIC DNA]</scope>
    <source>
        <strain evidence="18">LMG 21857</strain>
    </source>
</reference>
<evidence type="ECO:0000256" key="9">
    <source>
        <dbReference type="ARBA" id="ARBA00023136"/>
    </source>
</evidence>
<feature type="domain" description="TonB-dependent receptor-like beta-barrel" evidence="15">
    <location>
        <begin position="284"/>
        <end position="824"/>
    </location>
</feature>
<dbReference type="AlphaFoldDB" id="K7A1B0"/>
<dbReference type="OrthoDB" id="127311at2"/>
<evidence type="ECO:0000256" key="14">
    <source>
        <dbReference type="SAM" id="SignalP"/>
    </source>
</evidence>
<evidence type="ECO:0000313" key="18">
    <source>
        <dbReference type="Proteomes" id="UP000006322"/>
    </source>
</evidence>
<keyword evidence="10 11" id="KW-0998">Cell outer membrane</keyword>
<dbReference type="EMBL" id="BAER01000115">
    <property type="protein sequence ID" value="GAC34733.1"/>
    <property type="molecule type" value="Genomic_DNA"/>
</dbReference>
<comment type="similarity">
    <text evidence="11 13">Belongs to the TonB-dependent receptor family.</text>
</comment>
<dbReference type="PANTHER" id="PTHR32552:SF81">
    <property type="entry name" value="TONB-DEPENDENT OUTER MEMBRANE RECEPTOR"/>
    <property type="match status" value="1"/>
</dbReference>
<evidence type="ECO:0000256" key="8">
    <source>
        <dbReference type="ARBA" id="ARBA00023077"/>
    </source>
</evidence>
<accession>K7A1B0</accession>
<gene>
    <name evidence="17" type="ORF">GPLA_3853</name>
</gene>
<dbReference type="InterPro" id="IPR000531">
    <property type="entry name" value="Beta-barrel_TonB"/>
</dbReference>
<evidence type="ECO:0000256" key="6">
    <source>
        <dbReference type="ARBA" id="ARBA00023004"/>
    </source>
</evidence>
<comment type="subcellular location">
    <subcellularLocation>
        <location evidence="1 11">Cell outer membrane</location>
        <topology evidence="1 11">Multi-pass membrane protein</topology>
    </subcellularLocation>
</comment>
<evidence type="ECO:0000256" key="5">
    <source>
        <dbReference type="ARBA" id="ARBA00022692"/>
    </source>
</evidence>
<keyword evidence="2 11" id="KW-0813">Transport</keyword>
<dbReference type="STRING" id="1129793.GPLA_3853"/>
<keyword evidence="17" id="KW-0675">Receptor</keyword>
<name>K7A1B0_9ALTE</name>
<dbReference type="InterPro" id="IPR010916">
    <property type="entry name" value="TonB_box_CS"/>
</dbReference>
<evidence type="ECO:0000256" key="7">
    <source>
        <dbReference type="ARBA" id="ARBA00023065"/>
    </source>
</evidence>
<keyword evidence="9 11" id="KW-0472">Membrane</keyword>
<feature type="short sequence motif" description="TonB box" evidence="12">
    <location>
        <begin position="43"/>
        <end position="49"/>
    </location>
</feature>
<keyword evidence="6" id="KW-0408">Iron</keyword>
<dbReference type="GO" id="GO:0006826">
    <property type="term" value="P:iron ion transport"/>
    <property type="evidence" value="ECO:0007669"/>
    <property type="project" value="UniProtKB-KW"/>
</dbReference>